<dbReference type="CDD" id="cd01335">
    <property type="entry name" value="Radical_SAM"/>
    <property type="match status" value="1"/>
</dbReference>
<dbReference type="SFLD" id="SFLDS00029">
    <property type="entry name" value="Radical_SAM"/>
    <property type="match status" value="1"/>
</dbReference>
<accession>A0A926NEH6</accession>
<evidence type="ECO:0000313" key="7">
    <source>
        <dbReference type="EMBL" id="MBD1373940.1"/>
    </source>
</evidence>
<dbReference type="GO" id="GO:0046872">
    <property type="term" value="F:metal ion binding"/>
    <property type="evidence" value="ECO:0007669"/>
    <property type="project" value="UniProtKB-KW"/>
</dbReference>
<proteinExistence type="predicted"/>
<keyword evidence="3" id="KW-0479">Metal-binding</keyword>
<keyword evidence="8" id="KW-1185">Reference proteome</keyword>
<dbReference type="Pfam" id="PF04055">
    <property type="entry name" value="Radical_SAM"/>
    <property type="match status" value="1"/>
</dbReference>
<keyword evidence="5" id="KW-0411">Iron-sulfur</keyword>
<dbReference type="AlphaFoldDB" id="A0A926NEH6"/>
<dbReference type="GO" id="GO:0005737">
    <property type="term" value="C:cytoplasm"/>
    <property type="evidence" value="ECO:0007669"/>
    <property type="project" value="TreeGrafter"/>
</dbReference>
<feature type="domain" description="Radical SAM core" evidence="6">
    <location>
        <begin position="47"/>
        <end position="273"/>
    </location>
</feature>
<dbReference type="InterPro" id="IPR058240">
    <property type="entry name" value="rSAM_sf"/>
</dbReference>
<dbReference type="GO" id="GO:0006779">
    <property type="term" value="P:porphyrin-containing compound biosynthetic process"/>
    <property type="evidence" value="ECO:0007669"/>
    <property type="project" value="TreeGrafter"/>
</dbReference>
<evidence type="ECO:0000256" key="5">
    <source>
        <dbReference type="ARBA" id="ARBA00023014"/>
    </source>
</evidence>
<dbReference type="GO" id="GO:0003824">
    <property type="term" value="F:catalytic activity"/>
    <property type="evidence" value="ECO:0007669"/>
    <property type="project" value="InterPro"/>
</dbReference>
<keyword evidence="4" id="KW-0408">Iron</keyword>
<dbReference type="InterPro" id="IPR007197">
    <property type="entry name" value="rSAM"/>
</dbReference>
<dbReference type="SUPFAM" id="SSF102114">
    <property type="entry name" value="Radical SAM enzymes"/>
    <property type="match status" value="1"/>
</dbReference>
<dbReference type="PANTHER" id="PTHR13932">
    <property type="entry name" value="COPROPORPHYRINIGEN III OXIDASE"/>
    <property type="match status" value="1"/>
</dbReference>
<evidence type="ECO:0000256" key="2">
    <source>
        <dbReference type="ARBA" id="ARBA00022691"/>
    </source>
</evidence>
<evidence type="ECO:0000256" key="4">
    <source>
        <dbReference type="ARBA" id="ARBA00023004"/>
    </source>
</evidence>
<evidence type="ECO:0000313" key="8">
    <source>
        <dbReference type="Proteomes" id="UP000661691"/>
    </source>
</evidence>
<organism evidence="7 8">
    <name type="scientific">Polycladospora coralii</name>
    <dbReference type="NCBI Taxonomy" id="2771432"/>
    <lineage>
        <taxon>Bacteria</taxon>
        <taxon>Bacillati</taxon>
        <taxon>Bacillota</taxon>
        <taxon>Bacilli</taxon>
        <taxon>Bacillales</taxon>
        <taxon>Thermoactinomycetaceae</taxon>
        <taxon>Polycladospora</taxon>
    </lineage>
</organism>
<sequence length="459" mass="53073">MSLGIKEIPFKEIPALWNFFYPVVGNLEKSNGASAQALAKEYLNKNEKNKGLTSLYLHIPFCDTICTFCPFIKTTNYINNLEPYLDALIKEIRMLSSTPKMKSRVIDAVYIGGGTPSVLQPDQIRRLGDAITSNFELAEDYEWTFECAALTTTEDKIKAMSEIGVNRGSFGVQTFNEKYKKMFNLQWTEDQVQHTRDLMMNYFNACNMDLLYHLPGQTHEELLEDIEKSISLNTSSIDVYPLEYLATSKKFLNSINNSKYEKPPVPIEKINYNKLVYDRLNSSGYFQNYVYTFTKNDAKYKRFKFSETIYGGYEDEFLALGVGGYSTVKGLSYGNVDNVDDYIGLVSKGSFPVAQAMEYHAYERGLVFFPKKMRIEKSHLEKYNLEEYFYIKLKSLREKNMIYETQDEFLLTDEGKAWFANVMVELMPVKQKNALDFAINSMQNNKNWKEEKRTIIPSL</sequence>
<dbReference type="InterPro" id="IPR006638">
    <property type="entry name" value="Elp3/MiaA/NifB-like_rSAM"/>
</dbReference>
<name>A0A926NEH6_9BACL</name>
<keyword evidence="2" id="KW-0949">S-adenosyl-L-methionine</keyword>
<comment type="caution">
    <text evidence="7">The sequence shown here is derived from an EMBL/GenBank/DDBJ whole genome shotgun (WGS) entry which is preliminary data.</text>
</comment>
<dbReference type="PANTHER" id="PTHR13932:SF5">
    <property type="entry name" value="RADICAL S-ADENOSYL METHIONINE DOMAIN-CONTAINING PROTEIN 1, MITOCHONDRIAL"/>
    <property type="match status" value="1"/>
</dbReference>
<dbReference type="SMART" id="SM00729">
    <property type="entry name" value="Elp3"/>
    <property type="match status" value="1"/>
</dbReference>
<dbReference type="RefSeq" id="WP_191141188.1">
    <property type="nucleotide sequence ID" value="NZ_JACXAG020000011.1"/>
</dbReference>
<dbReference type="InterPro" id="IPR013785">
    <property type="entry name" value="Aldolase_TIM"/>
</dbReference>
<evidence type="ECO:0000259" key="6">
    <source>
        <dbReference type="PROSITE" id="PS51918"/>
    </source>
</evidence>
<gene>
    <name evidence="7" type="ORF">IC620_16470</name>
</gene>
<evidence type="ECO:0000256" key="1">
    <source>
        <dbReference type="ARBA" id="ARBA00017228"/>
    </source>
</evidence>
<dbReference type="EMBL" id="JACXAH010000049">
    <property type="protein sequence ID" value="MBD1373940.1"/>
    <property type="molecule type" value="Genomic_DNA"/>
</dbReference>
<dbReference type="SFLD" id="SFLDG01065">
    <property type="entry name" value="anaerobic_coproporphyrinogen-I"/>
    <property type="match status" value="1"/>
</dbReference>
<dbReference type="Gene3D" id="3.20.20.70">
    <property type="entry name" value="Aldolase class I"/>
    <property type="match status" value="1"/>
</dbReference>
<reference evidence="7" key="1">
    <citation type="submission" date="2020-09" db="EMBL/GenBank/DDBJ databases">
        <title>A novel bacterium of genus Hazenella, isolated from South China Sea.</title>
        <authorList>
            <person name="Huang H."/>
            <person name="Mo K."/>
            <person name="Hu Y."/>
        </authorList>
    </citation>
    <scope>NUCLEOTIDE SEQUENCE</scope>
    <source>
        <strain evidence="7">IB182357</strain>
    </source>
</reference>
<dbReference type="GO" id="GO:0051539">
    <property type="term" value="F:4 iron, 4 sulfur cluster binding"/>
    <property type="evidence" value="ECO:0007669"/>
    <property type="project" value="TreeGrafter"/>
</dbReference>
<protein>
    <recommendedName>
        <fullName evidence="1">Heme chaperone HemW</fullName>
    </recommendedName>
</protein>
<evidence type="ECO:0000256" key="3">
    <source>
        <dbReference type="ARBA" id="ARBA00022723"/>
    </source>
</evidence>
<dbReference type="PROSITE" id="PS51918">
    <property type="entry name" value="RADICAL_SAM"/>
    <property type="match status" value="1"/>
</dbReference>
<dbReference type="InterPro" id="IPR034505">
    <property type="entry name" value="Coproporphyrinogen-III_oxidase"/>
</dbReference>
<dbReference type="Proteomes" id="UP000661691">
    <property type="component" value="Unassembled WGS sequence"/>
</dbReference>